<comment type="subcellular location">
    <subcellularLocation>
        <location evidence="1">Membrane</location>
        <topology evidence="1">Multi-pass membrane protein</topology>
    </subcellularLocation>
</comment>
<feature type="transmembrane region" description="Helical" evidence="6">
    <location>
        <begin position="36"/>
        <end position="61"/>
    </location>
</feature>
<dbReference type="GO" id="GO:0032329">
    <property type="term" value="P:serine transport"/>
    <property type="evidence" value="ECO:0007669"/>
    <property type="project" value="TreeGrafter"/>
</dbReference>
<evidence type="ECO:0000256" key="2">
    <source>
        <dbReference type="ARBA" id="ARBA00022448"/>
    </source>
</evidence>
<name>A0A134AJW8_9FIRM</name>
<feature type="transmembrane region" description="Helical" evidence="6">
    <location>
        <begin position="171"/>
        <end position="189"/>
    </location>
</feature>
<dbReference type="Pfam" id="PF00375">
    <property type="entry name" value="SDF"/>
    <property type="match status" value="1"/>
</dbReference>
<keyword evidence="2" id="KW-0813">Transport</keyword>
<evidence type="ECO:0000256" key="1">
    <source>
        <dbReference type="ARBA" id="ARBA00004141"/>
    </source>
</evidence>
<feature type="transmembrane region" description="Helical" evidence="6">
    <location>
        <begin position="315"/>
        <end position="332"/>
    </location>
</feature>
<dbReference type="PATRIC" id="fig|755172.3.peg.332"/>
<evidence type="ECO:0000256" key="3">
    <source>
        <dbReference type="ARBA" id="ARBA00022692"/>
    </source>
</evidence>
<feature type="transmembrane region" description="Helical" evidence="6">
    <location>
        <begin position="281"/>
        <end position="309"/>
    </location>
</feature>
<accession>A0A134AJW8</accession>
<keyword evidence="8" id="KW-1185">Reference proteome</keyword>
<dbReference type="PRINTS" id="PR00173">
    <property type="entry name" value="EDTRNSPORT"/>
</dbReference>
<dbReference type="AlphaFoldDB" id="A0A134AJW8"/>
<proteinExistence type="predicted"/>
<dbReference type="GO" id="GO:0005886">
    <property type="term" value="C:plasma membrane"/>
    <property type="evidence" value="ECO:0007669"/>
    <property type="project" value="TreeGrafter"/>
</dbReference>
<keyword evidence="4 6" id="KW-1133">Transmembrane helix</keyword>
<reference evidence="8" key="1">
    <citation type="submission" date="2016-01" db="EMBL/GenBank/DDBJ databases">
        <authorList>
            <person name="Mitreva M."/>
            <person name="Pepin K.H."/>
            <person name="Mihindukulasuriya K.A."/>
            <person name="Fulton R."/>
            <person name="Fronick C."/>
            <person name="O'Laughlin M."/>
            <person name="Miner T."/>
            <person name="Herter B."/>
            <person name="Rosa B.A."/>
            <person name="Cordes M."/>
            <person name="Tomlinson C."/>
            <person name="Wollam A."/>
            <person name="Palsikar V.B."/>
            <person name="Mardis E.R."/>
            <person name="Wilson R.K."/>
        </authorList>
    </citation>
    <scope>NUCLEOTIDE SEQUENCE [LARGE SCALE GENOMIC DNA]</scope>
    <source>
        <strain evidence="8">DNF00729</strain>
    </source>
</reference>
<evidence type="ECO:0000256" key="5">
    <source>
        <dbReference type="ARBA" id="ARBA00023136"/>
    </source>
</evidence>
<dbReference type="PANTHER" id="PTHR42865:SF8">
    <property type="entry name" value="SERINE_THREONINE TRANSPORTER SSTT"/>
    <property type="match status" value="1"/>
</dbReference>
<gene>
    <name evidence="7" type="ORF">HMPREF1863_00345</name>
</gene>
<dbReference type="OrthoDB" id="9768885at2"/>
<comment type="caution">
    <text evidence="7">The sequence shown here is derived from an EMBL/GenBank/DDBJ whole genome shotgun (WGS) entry which is preliminary data.</text>
</comment>
<feature type="transmembrane region" description="Helical" evidence="6">
    <location>
        <begin position="201"/>
        <end position="230"/>
    </location>
</feature>
<dbReference type="Proteomes" id="UP000070442">
    <property type="component" value="Unassembled WGS sequence"/>
</dbReference>
<evidence type="ECO:0000256" key="4">
    <source>
        <dbReference type="ARBA" id="ARBA00022989"/>
    </source>
</evidence>
<evidence type="ECO:0000313" key="8">
    <source>
        <dbReference type="Proteomes" id="UP000070442"/>
    </source>
</evidence>
<dbReference type="SUPFAM" id="SSF118215">
    <property type="entry name" value="Proton glutamate symport protein"/>
    <property type="match status" value="1"/>
</dbReference>
<evidence type="ECO:0000313" key="7">
    <source>
        <dbReference type="EMBL" id="KXB68028.1"/>
    </source>
</evidence>
<dbReference type="STRING" id="755172.HMPREF1863_00345"/>
<keyword evidence="3 6" id="KW-0812">Transmembrane</keyword>
<dbReference type="InterPro" id="IPR036458">
    <property type="entry name" value="Na:dicarbo_symporter_sf"/>
</dbReference>
<organism evidence="7 8">
    <name type="scientific">Aedoeadaptatus coxii</name>
    <dbReference type="NCBI Taxonomy" id="755172"/>
    <lineage>
        <taxon>Bacteria</taxon>
        <taxon>Bacillati</taxon>
        <taxon>Bacillota</taxon>
        <taxon>Tissierellia</taxon>
        <taxon>Tissierellales</taxon>
        <taxon>Peptoniphilaceae</taxon>
        <taxon>Aedoeadaptatus</taxon>
    </lineage>
</organism>
<dbReference type="InterPro" id="IPR001991">
    <property type="entry name" value="Na-dicarboxylate_symporter"/>
</dbReference>
<dbReference type="GO" id="GO:0005295">
    <property type="term" value="F:neutral L-amino acid:sodium symporter activity"/>
    <property type="evidence" value="ECO:0007669"/>
    <property type="project" value="TreeGrafter"/>
</dbReference>
<protein>
    <submittedName>
        <fullName evidence="7">Transporter, dicarboxylate/amino acid:cation Na+/H+ symporter family protein</fullName>
    </submittedName>
</protein>
<keyword evidence="5 6" id="KW-0472">Membrane</keyword>
<feature type="transmembrane region" description="Helical" evidence="6">
    <location>
        <begin position="344"/>
        <end position="366"/>
    </location>
</feature>
<feature type="transmembrane region" description="Helical" evidence="6">
    <location>
        <begin position="73"/>
        <end position="94"/>
    </location>
</feature>
<sequence>MTNKKAFTLGLIPKLILAIILGTVVGLYCPEVVTKIAVTFSGIFGKFLNFIIPLMIIAFVAKGIADLSEGAGKLLLVTVGIAYTSTLIAGSLSYGMAHSLFPRFISADMVEKIQQASEKTLEPFFELPLNPAIEVTGALVLAFIVGLCVSIMRTKGRGETFYGIINEFNEMINMVLAKAIIPLLPFFIFGNFANMAYSGSVFAILSIFIRIFGCILVLHIIYIFAMFMVAGTVTGRNPAKTFVKMLPAYFTAVGTQSSAATIPVNVDCNRQMGVIRQIREFVIPLAATVHLPGSMITLTSCVYTLLFMYDMPHSYGLIIKFIAILGIAMVAAPGAPGGAVMSALPFLPVVGVASDSPMATILISLYLTQDSFGTAANVAGDNAVSMLVERFYFKHILKRAKTKEDEIEAMQEA</sequence>
<dbReference type="EMBL" id="LSDG01000008">
    <property type="protein sequence ID" value="KXB68028.1"/>
    <property type="molecule type" value="Genomic_DNA"/>
</dbReference>
<evidence type="ECO:0000256" key="6">
    <source>
        <dbReference type="SAM" id="Phobius"/>
    </source>
</evidence>
<dbReference type="PANTHER" id="PTHR42865">
    <property type="entry name" value="PROTON/GLUTAMATE-ASPARTATE SYMPORTER"/>
    <property type="match status" value="1"/>
</dbReference>
<dbReference type="Gene3D" id="1.10.3860.10">
    <property type="entry name" value="Sodium:dicarboxylate symporter"/>
    <property type="match status" value="1"/>
</dbReference>
<feature type="transmembrane region" description="Helical" evidence="6">
    <location>
        <begin position="132"/>
        <end position="151"/>
    </location>
</feature>
<dbReference type="RefSeq" id="WP_068366766.1">
    <property type="nucleotide sequence ID" value="NZ_CAMQER010000029.1"/>
</dbReference>